<reference evidence="3" key="1">
    <citation type="submission" date="2016-11" db="UniProtKB">
        <authorList>
            <consortium name="WormBaseParasite"/>
        </authorList>
    </citation>
    <scope>IDENTIFICATION</scope>
</reference>
<dbReference type="AlphaFoldDB" id="A0A1I8F9J0"/>
<organism evidence="2 3">
    <name type="scientific">Macrostomum lignano</name>
    <dbReference type="NCBI Taxonomy" id="282301"/>
    <lineage>
        <taxon>Eukaryota</taxon>
        <taxon>Metazoa</taxon>
        <taxon>Spiralia</taxon>
        <taxon>Lophotrochozoa</taxon>
        <taxon>Platyhelminthes</taxon>
        <taxon>Rhabditophora</taxon>
        <taxon>Macrostomorpha</taxon>
        <taxon>Macrostomida</taxon>
        <taxon>Macrostomidae</taxon>
        <taxon>Macrostomum</taxon>
    </lineage>
</organism>
<name>A0A1I8F9J0_9PLAT</name>
<dbReference type="Proteomes" id="UP000095280">
    <property type="component" value="Unplaced"/>
</dbReference>
<evidence type="ECO:0000313" key="3">
    <source>
        <dbReference type="WBParaSite" id="maker-unitig_25087-snap-gene-0.4-mRNA-1"/>
    </source>
</evidence>
<evidence type="ECO:0000313" key="2">
    <source>
        <dbReference type="Proteomes" id="UP000095280"/>
    </source>
</evidence>
<keyword evidence="2" id="KW-1185">Reference proteome</keyword>
<sequence>MRCQAHPASCTPPLSTPVGQSSTFRLSDDSSKAALSLLKLAIENPVFGDEFWFIDQTRTDLV</sequence>
<protein>
    <submittedName>
        <fullName evidence="3">Ras-associating domain-containing protein</fullName>
    </submittedName>
</protein>
<feature type="region of interest" description="Disordered" evidence="1">
    <location>
        <begin position="1"/>
        <end position="22"/>
    </location>
</feature>
<dbReference type="WBParaSite" id="maker-unitig_25087-snap-gene-0.4-mRNA-1">
    <property type="protein sequence ID" value="maker-unitig_25087-snap-gene-0.4-mRNA-1"/>
    <property type="gene ID" value="maker-unitig_25087-snap-gene-0.4"/>
</dbReference>
<accession>A0A1I8F9J0</accession>
<proteinExistence type="predicted"/>
<evidence type="ECO:0000256" key="1">
    <source>
        <dbReference type="SAM" id="MobiDB-lite"/>
    </source>
</evidence>